<comment type="caution">
    <text evidence="1">The sequence shown here is derived from an EMBL/GenBank/DDBJ whole genome shotgun (WGS) entry which is preliminary data.</text>
</comment>
<gene>
    <name evidence="1" type="ORF">F2Q69_00021844</name>
</gene>
<evidence type="ECO:0000313" key="1">
    <source>
        <dbReference type="EMBL" id="KAF3539460.1"/>
    </source>
</evidence>
<organism evidence="1 2">
    <name type="scientific">Brassica cretica</name>
    <name type="common">Mustard</name>
    <dbReference type="NCBI Taxonomy" id="69181"/>
    <lineage>
        <taxon>Eukaryota</taxon>
        <taxon>Viridiplantae</taxon>
        <taxon>Streptophyta</taxon>
        <taxon>Embryophyta</taxon>
        <taxon>Tracheophyta</taxon>
        <taxon>Spermatophyta</taxon>
        <taxon>Magnoliopsida</taxon>
        <taxon>eudicotyledons</taxon>
        <taxon>Gunneridae</taxon>
        <taxon>Pentapetalae</taxon>
        <taxon>rosids</taxon>
        <taxon>malvids</taxon>
        <taxon>Brassicales</taxon>
        <taxon>Brassicaceae</taxon>
        <taxon>Brassiceae</taxon>
        <taxon>Brassica</taxon>
    </lineage>
</organism>
<accession>A0A8S9QDY6</accession>
<proteinExistence type="predicted"/>
<dbReference type="AlphaFoldDB" id="A0A8S9QDY6"/>
<dbReference type="Proteomes" id="UP000712600">
    <property type="component" value="Unassembled WGS sequence"/>
</dbReference>
<evidence type="ECO:0000313" key="2">
    <source>
        <dbReference type="Proteomes" id="UP000712600"/>
    </source>
</evidence>
<reference evidence="1" key="1">
    <citation type="submission" date="2019-12" db="EMBL/GenBank/DDBJ databases">
        <title>Genome sequencing and annotation of Brassica cretica.</title>
        <authorList>
            <person name="Studholme D.J."/>
            <person name="Sarris P."/>
        </authorList>
    </citation>
    <scope>NUCLEOTIDE SEQUENCE</scope>
    <source>
        <strain evidence="1">PFS-109/04</strain>
        <tissue evidence="1">Leaf</tissue>
    </source>
</reference>
<name>A0A8S9QDY6_BRACR</name>
<sequence>MLSLVSCTRGSCRGFSLVSNDTNVDQVGINPVTGRQKIALDVLESRKQYLISALKSYLSLESLRIITNQVDKGKGHVYEFGLKDFNNSAQGNQGYHSTISSCLPLQSKLVKQEHELMYVNFSILKAQLTPATMIARYLQIFTLLKAQSCVKLDLILQLTLGRPNRVGSTLRWMSCGKKKLLRCFNAFSCIGLVWTRL</sequence>
<dbReference type="EMBL" id="QGKX02001290">
    <property type="protein sequence ID" value="KAF3539460.1"/>
    <property type="molecule type" value="Genomic_DNA"/>
</dbReference>
<protein>
    <submittedName>
        <fullName evidence="1">Uncharacterized protein</fullName>
    </submittedName>
</protein>